<feature type="region of interest" description="Disordered" evidence="6">
    <location>
        <begin position="61"/>
        <end position="129"/>
    </location>
</feature>
<dbReference type="Proteomes" id="UP000693970">
    <property type="component" value="Unassembled WGS sequence"/>
</dbReference>
<evidence type="ECO:0000256" key="5">
    <source>
        <dbReference type="PROSITE-ProRule" id="PRU10141"/>
    </source>
</evidence>
<comment type="caution">
    <text evidence="8">The sequence shown here is derived from an EMBL/GenBank/DDBJ whole genome shotgun (WGS) entry which is preliminary data.</text>
</comment>
<dbReference type="InterPro" id="IPR017441">
    <property type="entry name" value="Protein_kinase_ATP_BS"/>
</dbReference>
<keyword evidence="3 8" id="KW-0418">Kinase</keyword>
<dbReference type="GO" id="GO:0004674">
    <property type="term" value="F:protein serine/threonine kinase activity"/>
    <property type="evidence" value="ECO:0007669"/>
    <property type="project" value="UniProtKB-KW"/>
</dbReference>
<keyword evidence="9" id="KW-1185">Reference proteome</keyword>
<feature type="compositionally biased region" description="Low complexity" evidence="6">
    <location>
        <begin position="619"/>
        <end position="629"/>
    </location>
</feature>
<dbReference type="PANTHER" id="PTHR44329">
    <property type="entry name" value="SERINE/THREONINE-PROTEIN KINASE TNNI3K-RELATED"/>
    <property type="match status" value="1"/>
</dbReference>
<dbReference type="PROSITE" id="PS00107">
    <property type="entry name" value="PROTEIN_KINASE_ATP"/>
    <property type="match status" value="1"/>
</dbReference>
<evidence type="ECO:0000256" key="4">
    <source>
        <dbReference type="ARBA" id="ARBA00022840"/>
    </source>
</evidence>
<dbReference type="InterPro" id="IPR051681">
    <property type="entry name" value="Ser/Thr_Kinases-Pseudokinases"/>
</dbReference>
<keyword evidence="1" id="KW-0808">Transferase</keyword>
<keyword evidence="4 5" id="KW-0067">ATP-binding</keyword>
<gene>
    <name evidence="8" type="ORF">IV203_022521</name>
</gene>
<sequence>MKRVETPIASDSSTPRLSNKSLSNGTMGHSNLDGRQRKQSSGISSPQSRPSLEAFMMMKALNSSSNGSNSVRRSTRKFHMESHHHQQQHRQNLPCIQFQQQQQRQHQESNSTLPPPPLSDACIDSPDTPRHFHIAQQAGLAARDRFENLQRTSRLVKQPQSRKSNNNKSGNVITTPDDLLLLTWDDICIEQLLGVGGFACVCLVTCDKLWKTHKRQYLVKKWQTSGDLDSVDSSLLPPSEDSWMATSTVGSNASTAETNAERYYALKCLSKQTTLQGFQHEELKTRYMSAAADLVAEAFLLSKLDHPNIVRLYGVTGGSVDQAFLHKGGFFLVMEALNSVLDDMIQVWRKDAVQSVGDFLRKATETVPCLEERLAIALEIARGMDYLHSKNIIFRDLKPHNVGIDRDGGLRLFDFGLARECLSGICPGKAGSRRYMAPETMANKITCFSSDVYSFGITLWELIGLARPVQFESADEFERVVCIDDYRPSIDVIEDQAIRRLIEQCWQKELQHRPTFSQIIDSLRQILQTSNHGNWLHTKAGTDLLDGGSFHLTRLSKESKLCDGSSYESLMNDSLMTDGSQSRVSALTVESSRSSRTSSSSSIPSLPRSSGSSDDEIQATRQPQPVQARRPPKGPRERPPDKNESETTVGISNTAQSLRARRSNPEAAMDTGEGPKPTISGTMPLRMERPPPGPRWVQQSKTHSTTTTVSAPEVLMTPSSGSSISSCSSGQSRGSAIQWQRRHNRSPGSMRDRRVRRTHSEPLSHLMSATKTP</sequence>
<evidence type="ECO:0000256" key="6">
    <source>
        <dbReference type="SAM" id="MobiDB-lite"/>
    </source>
</evidence>
<feature type="compositionally biased region" description="Basic and acidic residues" evidence="6">
    <location>
        <begin position="634"/>
        <end position="645"/>
    </location>
</feature>
<organism evidence="8 9">
    <name type="scientific">Nitzschia inconspicua</name>
    <dbReference type="NCBI Taxonomy" id="303405"/>
    <lineage>
        <taxon>Eukaryota</taxon>
        <taxon>Sar</taxon>
        <taxon>Stramenopiles</taxon>
        <taxon>Ochrophyta</taxon>
        <taxon>Bacillariophyta</taxon>
        <taxon>Bacillariophyceae</taxon>
        <taxon>Bacillariophycidae</taxon>
        <taxon>Bacillariales</taxon>
        <taxon>Bacillariaceae</taxon>
        <taxon>Nitzschia</taxon>
    </lineage>
</organism>
<feature type="domain" description="Protein kinase" evidence="7">
    <location>
        <begin position="187"/>
        <end position="527"/>
    </location>
</feature>
<dbReference type="SMART" id="SM00220">
    <property type="entry name" value="S_TKc"/>
    <property type="match status" value="1"/>
</dbReference>
<feature type="region of interest" description="Disordered" evidence="6">
    <location>
        <begin position="1"/>
        <end position="48"/>
    </location>
</feature>
<dbReference type="GO" id="GO:0005524">
    <property type="term" value="F:ATP binding"/>
    <property type="evidence" value="ECO:0007669"/>
    <property type="project" value="UniProtKB-UniRule"/>
</dbReference>
<dbReference type="OrthoDB" id="192449at2759"/>
<feature type="binding site" evidence="5">
    <location>
        <position position="221"/>
    </location>
    <ligand>
        <name>ATP</name>
        <dbReference type="ChEBI" id="CHEBI:30616"/>
    </ligand>
</feature>
<dbReference type="InterPro" id="IPR001245">
    <property type="entry name" value="Ser-Thr/Tyr_kinase_cat_dom"/>
</dbReference>
<feature type="compositionally biased region" description="Low complexity" evidence="6">
    <location>
        <begin position="62"/>
        <end position="72"/>
    </location>
</feature>
<feature type="region of interest" description="Disordered" evidence="6">
    <location>
        <begin position="153"/>
        <end position="172"/>
    </location>
</feature>
<evidence type="ECO:0000256" key="2">
    <source>
        <dbReference type="ARBA" id="ARBA00022741"/>
    </source>
</evidence>
<evidence type="ECO:0000259" key="7">
    <source>
        <dbReference type="PROSITE" id="PS50011"/>
    </source>
</evidence>
<dbReference type="InterPro" id="IPR000719">
    <property type="entry name" value="Prot_kinase_dom"/>
</dbReference>
<accession>A0A9K3KIT9</accession>
<keyword evidence="2 5" id="KW-0547">Nucleotide-binding</keyword>
<evidence type="ECO:0000313" key="9">
    <source>
        <dbReference type="Proteomes" id="UP000693970"/>
    </source>
</evidence>
<protein>
    <submittedName>
        <fullName evidence="8">Serine/threonine protein kinase</fullName>
    </submittedName>
</protein>
<feature type="compositionally biased region" description="Polar residues" evidence="6">
    <location>
        <begin position="573"/>
        <end position="590"/>
    </location>
</feature>
<reference evidence="8" key="1">
    <citation type="journal article" date="2021" name="Sci. Rep.">
        <title>Diploid genomic architecture of Nitzschia inconspicua, an elite biomass production diatom.</title>
        <authorList>
            <person name="Oliver A."/>
            <person name="Podell S."/>
            <person name="Pinowska A."/>
            <person name="Traller J.C."/>
            <person name="Smith S.R."/>
            <person name="McClure R."/>
            <person name="Beliaev A."/>
            <person name="Bohutskyi P."/>
            <person name="Hill E.A."/>
            <person name="Rabines A."/>
            <person name="Zheng H."/>
            <person name="Allen L.Z."/>
            <person name="Kuo A."/>
            <person name="Grigoriev I.V."/>
            <person name="Allen A.E."/>
            <person name="Hazlebeck D."/>
            <person name="Allen E.E."/>
        </authorList>
    </citation>
    <scope>NUCLEOTIDE SEQUENCE</scope>
    <source>
        <strain evidence="8">Hildebrandi</strain>
    </source>
</reference>
<feature type="compositionally biased region" description="Low complexity" evidence="6">
    <location>
        <begin position="719"/>
        <end position="735"/>
    </location>
</feature>
<evidence type="ECO:0000256" key="3">
    <source>
        <dbReference type="ARBA" id="ARBA00022777"/>
    </source>
</evidence>
<evidence type="ECO:0000313" key="8">
    <source>
        <dbReference type="EMBL" id="KAG7344513.1"/>
    </source>
</evidence>
<keyword evidence="8" id="KW-0723">Serine/threonine-protein kinase</keyword>
<name>A0A9K3KIT9_9STRA</name>
<feature type="compositionally biased region" description="Polar residues" evidence="6">
    <location>
        <begin position="646"/>
        <end position="657"/>
    </location>
</feature>
<proteinExistence type="predicted"/>
<evidence type="ECO:0000256" key="1">
    <source>
        <dbReference type="ARBA" id="ARBA00022679"/>
    </source>
</evidence>
<dbReference type="PANTHER" id="PTHR44329:SF288">
    <property type="entry name" value="MITOGEN-ACTIVATED PROTEIN KINASE KINASE KINASE 20"/>
    <property type="match status" value="1"/>
</dbReference>
<feature type="compositionally biased region" description="Low complexity" evidence="6">
    <location>
        <begin position="39"/>
        <end position="48"/>
    </location>
</feature>
<feature type="compositionally biased region" description="Polar residues" evidence="6">
    <location>
        <begin position="697"/>
        <end position="710"/>
    </location>
</feature>
<dbReference type="AlphaFoldDB" id="A0A9K3KIT9"/>
<feature type="compositionally biased region" description="Polar residues" evidence="6">
    <location>
        <begin position="9"/>
        <end position="29"/>
    </location>
</feature>
<dbReference type="PROSITE" id="PS50011">
    <property type="entry name" value="PROTEIN_KINASE_DOM"/>
    <property type="match status" value="1"/>
</dbReference>
<reference evidence="8" key="2">
    <citation type="submission" date="2021-04" db="EMBL/GenBank/DDBJ databases">
        <authorList>
            <person name="Podell S."/>
        </authorList>
    </citation>
    <scope>NUCLEOTIDE SEQUENCE</scope>
    <source>
        <strain evidence="8">Hildebrandi</strain>
    </source>
</reference>
<feature type="region of interest" description="Disordered" evidence="6">
    <location>
        <begin position="573"/>
        <end position="773"/>
    </location>
</feature>
<dbReference type="EMBL" id="JAGRRH010000023">
    <property type="protein sequence ID" value="KAG7344513.1"/>
    <property type="molecule type" value="Genomic_DNA"/>
</dbReference>
<dbReference type="Pfam" id="PF07714">
    <property type="entry name" value="PK_Tyr_Ser-Thr"/>
    <property type="match status" value="1"/>
</dbReference>
<feature type="compositionally biased region" description="Low complexity" evidence="6">
    <location>
        <begin position="591"/>
        <end position="612"/>
    </location>
</feature>